<keyword evidence="6" id="KW-0408">Iron</keyword>
<gene>
    <name evidence="8" type="ORF">CEY11_17715</name>
</gene>
<dbReference type="PANTHER" id="PTHR30468:SF5">
    <property type="entry name" value="ALPHA-KETOGLUTARATE-DEPENDENT SULFATE ESTER DIOXYGENASE"/>
    <property type="match status" value="1"/>
</dbReference>
<dbReference type="InterPro" id="IPR003819">
    <property type="entry name" value="TauD/TfdA-like"/>
</dbReference>
<dbReference type="Gene3D" id="3.60.130.10">
    <property type="entry name" value="Clavaminate synthase-like"/>
    <property type="match status" value="1"/>
</dbReference>
<dbReference type="InterPro" id="IPR051323">
    <property type="entry name" value="AtsK-like"/>
</dbReference>
<comment type="cofactor">
    <cofactor evidence="1">
        <name>Fe(2+)</name>
        <dbReference type="ChEBI" id="CHEBI:29033"/>
    </cofactor>
</comment>
<dbReference type="Proteomes" id="UP000214603">
    <property type="component" value="Unassembled WGS sequence"/>
</dbReference>
<name>A0A225M7P4_9BURK</name>
<evidence type="ECO:0000256" key="5">
    <source>
        <dbReference type="ARBA" id="ARBA00023002"/>
    </source>
</evidence>
<evidence type="ECO:0000256" key="4">
    <source>
        <dbReference type="ARBA" id="ARBA00022964"/>
    </source>
</evidence>
<organism evidence="8 9">
    <name type="scientific">Candidimonas nitroreducens</name>
    <dbReference type="NCBI Taxonomy" id="683354"/>
    <lineage>
        <taxon>Bacteria</taxon>
        <taxon>Pseudomonadati</taxon>
        <taxon>Pseudomonadota</taxon>
        <taxon>Betaproteobacteria</taxon>
        <taxon>Burkholderiales</taxon>
        <taxon>Alcaligenaceae</taxon>
        <taxon>Candidimonas</taxon>
    </lineage>
</organism>
<feature type="domain" description="TauD/TfdA-like" evidence="7">
    <location>
        <begin position="5"/>
        <end position="264"/>
    </location>
</feature>
<comment type="similarity">
    <text evidence="2">Belongs to the TfdA dioxygenase family.</text>
</comment>
<dbReference type="SUPFAM" id="SSF51197">
    <property type="entry name" value="Clavaminate synthase-like"/>
    <property type="match status" value="1"/>
</dbReference>
<keyword evidence="4 8" id="KW-0223">Dioxygenase</keyword>
<dbReference type="InterPro" id="IPR042098">
    <property type="entry name" value="TauD-like_sf"/>
</dbReference>
<dbReference type="OrthoDB" id="8893262at2"/>
<comment type="caution">
    <text evidence="8">The sequence shown here is derived from an EMBL/GenBank/DDBJ whole genome shotgun (WGS) entry which is preliminary data.</text>
</comment>
<keyword evidence="9" id="KW-1185">Reference proteome</keyword>
<evidence type="ECO:0000259" key="7">
    <source>
        <dbReference type="Pfam" id="PF02668"/>
    </source>
</evidence>
<evidence type="ECO:0000256" key="6">
    <source>
        <dbReference type="ARBA" id="ARBA00023004"/>
    </source>
</evidence>
<protein>
    <submittedName>
        <fullName evidence="8">Taurine dioxygenase</fullName>
    </submittedName>
</protein>
<evidence type="ECO:0000313" key="9">
    <source>
        <dbReference type="Proteomes" id="UP000214603"/>
    </source>
</evidence>
<dbReference type="RefSeq" id="WP_088604749.1">
    <property type="nucleotide sequence ID" value="NZ_NJIH01000010.1"/>
</dbReference>
<dbReference type="PANTHER" id="PTHR30468">
    <property type="entry name" value="ALPHA-KETOGLUTARATE-DEPENDENT SULFONATE DIOXYGENASE"/>
    <property type="match status" value="1"/>
</dbReference>
<dbReference type="AlphaFoldDB" id="A0A225M7P4"/>
<dbReference type="GO" id="GO:0016706">
    <property type="term" value="F:2-oxoglutarate-dependent dioxygenase activity"/>
    <property type="evidence" value="ECO:0007669"/>
    <property type="project" value="TreeGrafter"/>
</dbReference>
<evidence type="ECO:0000256" key="2">
    <source>
        <dbReference type="ARBA" id="ARBA00005896"/>
    </source>
</evidence>
<evidence type="ECO:0000256" key="3">
    <source>
        <dbReference type="ARBA" id="ARBA00022723"/>
    </source>
</evidence>
<keyword evidence="5" id="KW-0560">Oxidoreductase</keyword>
<proteinExistence type="inferred from homology"/>
<dbReference type="Pfam" id="PF02668">
    <property type="entry name" value="TauD"/>
    <property type="match status" value="1"/>
</dbReference>
<dbReference type="EMBL" id="NJIH01000010">
    <property type="protein sequence ID" value="OWT56742.1"/>
    <property type="molecule type" value="Genomic_DNA"/>
</dbReference>
<accession>A0A225M7P4</accession>
<dbReference type="GO" id="GO:0005737">
    <property type="term" value="C:cytoplasm"/>
    <property type="evidence" value="ECO:0007669"/>
    <property type="project" value="TreeGrafter"/>
</dbReference>
<sequence>MKKLEIRRLAGAMGAEILNVDLANVDEETWEAIHDAYLQHIAIFFPNQQLDVGQFRAWGMRFGSLDTHPYLKPIEGFAPVHELYKGPADKVVFGGEWHADFTFLPVYPQAISLYAQITPAYGGDTLYANRYLAYETLPQRYKDLLESMEAVFSITDFYEGNVQLMRNKIGKQVSGGAVHKVVQVHPETGRKNLLACPAFIKHFVGMTVPESKPLIEFLVRHSTRPELTARYSWKKNTVGIWDNRAALHYAINDYAGMERHMYRLVVSGQEAN</sequence>
<dbReference type="GO" id="GO:0046872">
    <property type="term" value="F:metal ion binding"/>
    <property type="evidence" value="ECO:0007669"/>
    <property type="project" value="UniProtKB-KW"/>
</dbReference>
<keyword evidence="3" id="KW-0479">Metal-binding</keyword>
<evidence type="ECO:0000256" key="1">
    <source>
        <dbReference type="ARBA" id="ARBA00001954"/>
    </source>
</evidence>
<reference evidence="9" key="1">
    <citation type="submission" date="2017-06" db="EMBL/GenBank/DDBJ databases">
        <title>Herbaspirillum phytohormonus sp. nov., isolated from the root nodule of Robinia pseudoacacia in lead-zinc mine.</title>
        <authorList>
            <person name="Fan M."/>
            <person name="Lin Y."/>
        </authorList>
    </citation>
    <scope>NUCLEOTIDE SEQUENCE [LARGE SCALE GENOMIC DNA]</scope>
    <source>
        <strain evidence="9">SC-089</strain>
    </source>
</reference>
<evidence type="ECO:0000313" key="8">
    <source>
        <dbReference type="EMBL" id="OWT56742.1"/>
    </source>
</evidence>